<feature type="region of interest" description="Disordered" evidence="6">
    <location>
        <begin position="216"/>
        <end position="372"/>
    </location>
</feature>
<keyword evidence="4" id="KW-0732">Signal</keyword>
<dbReference type="AlphaFoldDB" id="A0A1G7BUV8"/>
<evidence type="ECO:0000256" key="5">
    <source>
        <dbReference type="ARBA" id="ARBA00023088"/>
    </source>
</evidence>
<evidence type="ECO:0000313" key="9">
    <source>
        <dbReference type="EMBL" id="SDE30878.1"/>
    </source>
</evidence>
<reference evidence="9 10" key="1">
    <citation type="submission" date="2016-10" db="EMBL/GenBank/DDBJ databases">
        <authorList>
            <person name="de Groot N.N."/>
        </authorList>
    </citation>
    <scope>NUCLEOTIDE SEQUENCE [LARGE SCALE GENOMIC DNA]</scope>
    <source>
        <strain evidence="9 10">MON 2.2</strain>
    </source>
</reference>
<evidence type="ECO:0000259" key="8">
    <source>
        <dbReference type="Pfam" id="PF00746"/>
    </source>
</evidence>
<feature type="compositionally biased region" description="Acidic residues" evidence="6">
    <location>
        <begin position="329"/>
        <end position="347"/>
    </location>
</feature>
<dbReference type="NCBIfam" id="TIGR01167">
    <property type="entry name" value="LPXTG_anchor"/>
    <property type="match status" value="1"/>
</dbReference>
<dbReference type="Pfam" id="PF11999">
    <property type="entry name" value="Ice_binding"/>
    <property type="match status" value="1"/>
</dbReference>
<organism evidence="9 10">
    <name type="scientific">Auraticoccus monumenti</name>
    <dbReference type="NCBI Taxonomy" id="675864"/>
    <lineage>
        <taxon>Bacteria</taxon>
        <taxon>Bacillati</taxon>
        <taxon>Actinomycetota</taxon>
        <taxon>Actinomycetes</taxon>
        <taxon>Propionibacteriales</taxon>
        <taxon>Propionibacteriaceae</taxon>
        <taxon>Auraticoccus</taxon>
    </lineage>
</organism>
<evidence type="ECO:0000256" key="2">
    <source>
        <dbReference type="ARBA" id="ARBA00022512"/>
    </source>
</evidence>
<dbReference type="OrthoDB" id="2082707at2"/>
<protein>
    <submittedName>
        <fullName evidence="9">LPXTG-motif cell wall anchor domain-containing protein</fullName>
    </submittedName>
</protein>
<evidence type="ECO:0000256" key="1">
    <source>
        <dbReference type="ARBA" id="ARBA00005445"/>
    </source>
</evidence>
<proteinExistence type="inferred from homology"/>
<feature type="compositionally biased region" description="Low complexity" evidence="6">
    <location>
        <begin position="231"/>
        <end position="298"/>
    </location>
</feature>
<dbReference type="InterPro" id="IPR019931">
    <property type="entry name" value="LPXTG_anchor"/>
</dbReference>
<keyword evidence="10" id="KW-1185">Reference proteome</keyword>
<evidence type="ECO:0000256" key="6">
    <source>
        <dbReference type="SAM" id="MobiDB-lite"/>
    </source>
</evidence>
<dbReference type="STRING" id="675864.SAMN04489747_3075"/>
<dbReference type="RefSeq" id="WP_157677165.1">
    <property type="nucleotide sequence ID" value="NZ_LT629688.1"/>
</dbReference>
<keyword evidence="5" id="KW-0572">Peptidoglycan-anchor</keyword>
<feature type="compositionally biased region" description="Low complexity" evidence="6">
    <location>
        <begin position="348"/>
        <end position="358"/>
    </location>
</feature>
<evidence type="ECO:0000256" key="7">
    <source>
        <dbReference type="SAM" id="Phobius"/>
    </source>
</evidence>
<keyword evidence="2" id="KW-0134">Cell wall</keyword>
<dbReference type="EMBL" id="LT629688">
    <property type="protein sequence ID" value="SDE30878.1"/>
    <property type="molecule type" value="Genomic_DNA"/>
</dbReference>
<feature type="transmembrane region" description="Helical" evidence="7">
    <location>
        <begin position="375"/>
        <end position="395"/>
    </location>
</feature>
<evidence type="ECO:0000313" key="10">
    <source>
        <dbReference type="Proteomes" id="UP000198546"/>
    </source>
</evidence>
<keyword evidence="3" id="KW-0964">Secreted</keyword>
<name>A0A1G7BUV8_9ACTN</name>
<accession>A0A1G7BUV8</accession>
<comment type="similarity">
    <text evidence="1">Belongs to the ice-binding protein family.</text>
</comment>
<feature type="domain" description="Gram-positive cocci surface proteins LPxTG" evidence="8">
    <location>
        <begin position="364"/>
        <end position="400"/>
    </location>
</feature>
<gene>
    <name evidence="9" type="ORF">SAMN04489747_3075</name>
</gene>
<keyword evidence="7" id="KW-0812">Transmembrane</keyword>
<dbReference type="Proteomes" id="UP000198546">
    <property type="component" value="Chromosome i"/>
</dbReference>
<dbReference type="InterPro" id="IPR021884">
    <property type="entry name" value="Ice-bd_prot"/>
</dbReference>
<dbReference type="Pfam" id="PF00746">
    <property type="entry name" value="Gram_pos_anchor"/>
    <property type="match status" value="1"/>
</dbReference>
<keyword evidence="7" id="KW-0472">Membrane</keyword>
<evidence type="ECO:0000256" key="4">
    <source>
        <dbReference type="ARBA" id="ARBA00022729"/>
    </source>
</evidence>
<sequence>MLGAVVPDAQAAEARVLLGTAEDFSVLGAETVTNTGPSILSDNLGVSPGAAITGFPPGQVRGTIHAADEVAAAAQADLRIAYNDAAGRASTAAVGPDLTGETLVGGVYTASTTLALNGALTLDGENDPDAVFIFQVPSALLIGTGSSVELIRGAQACNVFWQVGSSATIDAGTTFVGSVMALASVSVLTGSTVDGRVLARTGQVSLQTNVFTSSACVAASPSPDPEPSGSPSPSDSATPSDSPSPSDSATPSPSDSATPSDSPSPSTTPTASVSPTATESPTESDSPTASTPPTSSVDAESDADSDAGPDTASDADSDAGTDRSSTSDSDADSGSDSDSNAEADSDADGTPTTPAAPYGPGGPESRLPDTGSGSAALVAVAAGVLLTAGAGAVWYGRRRRHTPQH</sequence>
<keyword evidence="7" id="KW-1133">Transmembrane helix</keyword>
<evidence type="ECO:0000256" key="3">
    <source>
        <dbReference type="ARBA" id="ARBA00022525"/>
    </source>
</evidence>
<feature type="compositionally biased region" description="Acidic residues" evidence="6">
    <location>
        <begin position="299"/>
        <end position="319"/>
    </location>
</feature>